<dbReference type="AlphaFoldDB" id="H0ES40"/>
<dbReference type="Pfam" id="PF07452">
    <property type="entry name" value="CHRD"/>
    <property type="match status" value="1"/>
</dbReference>
<keyword evidence="1" id="KW-0732">Signal</keyword>
<accession>H0ES40</accession>
<dbReference type="EMBL" id="AGUE01000140">
    <property type="protein sequence ID" value="EHK98632.1"/>
    <property type="molecule type" value="Genomic_DNA"/>
</dbReference>
<dbReference type="Proteomes" id="UP000005446">
    <property type="component" value="Unassembled WGS sequence"/>
</dbReference>
<evidence type="ECO:0000259" key="2">
    <source>
        <dbReference type="SMART" id="SM00754"/>
    </source>
</evidence>
<name>H0ES40_GLAL7</name>
<evidence type="ECO:0000313" key="3">
    <source>
        <dbReference type="EMBL" id="EHK98632.1"/>
    </source>
</evidence>
<gene>
    <name evidence="3" type="ORF">M7I_5515</name>
</gene>
<reference evidence="3 4" key="1">
    <citation type="journal article" date="2012" name="Eukaryot. Cell">
        <title>Genome sequence of the fungus Glarea lozoyensis: the first genome sequence of a species from the Helotiaceae family.</title>
        <authorList>
            <person name="Youssar L."/>
            <person name="Gruening B.A."/>
            <person name="Erxleben A."/>
            <person name="Guenther S."/>
            <person name="Huettel W."/>
        </authorList>
    </citation>
    <scope>NUCLEOTIDE SEQUENCE [LARGE SCALE GENOMIC DNA]</scope>
    <source>
        <strain evidence="4">ATCC 74030 / MF5533</strain>
    </source>
</reference>
<dbReference type="SMART" id="SM00754">
    <property type="entry name" value="CHRD"/>
    <property type="match status" value="1"/>
</dbReference>
<evidence type="ECO:0000256" key="1">
    <source>
        <dbReference type="SAM" id="SignalP"/>
    </source>
</evidence>
<dbReference type="HOGENOM" id="CLU_063722_1_0_1"/>
<feature type="domain" description="CHRD" evidence="2">
    <location>
        <begin position="82"/>
        <end position="224"/>
    </location>
</feature>
<sequence>MKFTQLTSLATVLALSTATPIDYTPKGGWESVTYPAPPGGWESIKYPPGTGENLKFYPAPPGGWESVNYGNNYGQGKWTSTYHVKAIGAEVRNGTTPAPGPADAVGYFDFQINSKEDKICYQITLYNVAGVPQSPAKTATHIHEAVRGASGPPRLAFNNPVGDDKMRYSEGCLTGPFTTGLNGADGKDTATGFKVAQIEANPKGFFTDHHTSLFTLGVVRGQLA</sequence>
<dbReference type="OrthoDB" id="3554264at2759"/>
<comment type="caution">
    <text evidence="3">The sequence shown here is derived from an EMBL/GenBank/DDBJ whole genome shotgun (WGS) entry which is preliminary data.</text>
</comment>
<dbReference type="InParanoid" id="H0ES40"/>
<protein>
    <recommendedName>
        <fullName evidence="2">CHRD domain-containing protein</fullName>
    </recommendedName>
</protein>
<keyword evidence="4" id="KW-1185">Reference proteome</keyword>
<feature type="chain" id="PRO_5003531740" description="CHRD domain-containing protein" evidence="1">
    <location>
        <begin position="19"/>
        <end position="224"/>
    </location>
</feature>
<dbReference type="InterPro" id="IPR010895">
    <property type="entry name" value="CHRD"/>
</dbReference>
<evidence type="ECO:0000313" key="4">
    <source>
        <dbReference type="Proteomes" id="UP000005446"/>
    </source>
</evidence>
<feature type="signal peptide" evidence="1">
    <location>
        <begin position="1"/>
        <end position="18"/>
    </location>
</feature>
<proteinExistence type="predicted"/>
<organism evidence="3 4">
    <name type="scientific">Glarea lozoyensis (strain ATCC 74030 / MF5533)</name>
    <dbReference type="NCBI Taxonomy" id="1104152"/>
    <lineage>
        <taxon>Eukaryota</taxon>
        <taxon>Fungi</taxon>
        <taxon>Dikarya</taxon>
        <taxon>Ascomycota</taxon>
        <taxon>Pezizomycotina</taxon>
        <taxon>Leotiomycetes</taxon>
        <taxon>Helotiales</taxon>
        <taxon>Helotiaceae</taxon>
        <taxon>Glarea</taxon>
    </lineage>
</organism>